<name>A0A4Y2P765_ARAVE</name>
<reference evidence="1 3" key="1">
    <citation type="journal article" date="2019" name="Sci. Rep.">
        <title>Orb-weaving spider Araneus ventricosus genome elucidates the spidroin gene catalogue.</title>
        <authorList>
            <person name="Kono N."/>
            <person name="Nakamura H."/>
            <person name="Ohtoshi R."/>
            <person name="Moran D.A.P."/>
            <person name="Shinohara A."/>
            <person name="Yoshida Y."/>
            <person name="Fujiwara M."/>
            <person name="Mori M."/>
            <person name="Tomita M."/>
            <person name="Arakawa K."/>
        </authorList>
    </citation>
    <scope>NUCLEOTIDE SEQUENCE [LARGE SCALE GENOMIC DNA]</scope>
</reference>
<dbReference type="EMBL" id="BGPR01131593">
    <property type="protein sequence ID" value="GBN47155.1"/>
    <property type="molecule type" value="Genomic_DNA"/>
</dbReference>
<protein>
    <submittedName>
        <fullName evidence="1">Uncharacterized protein</fullName>
    </submittedName>
</protein>
<sequence length="182" mass="20708">MRQNFEDKVKSEEIETPNNSAEKGLIELASCAKIESTRRNIYEVDLISGLVSSLSVEFLPKLTSPAIEKPAINQLLIQINEIARKPKKIEESAFNSAEKRSIEDVLKLAELAACAKFESARRSIYERGLRPCIRPFIDPQSNPVERFYRAIKRLLRVLCYESGENSERTLPFALLTLRTVTH</sequence>
<organism evidence="1 3">
    <name type="scientific">Araneus ventricosus</name>
    <name type="common">Orbweaver spider</name>
    <name type="synonym">Epeira ventricosa</name>
    <dbReference type="NCBI Taxonomy" id="182803"/>
    <lineage>
        <taxon>Eukaryota</taxon>
        <taxon>Metazoa</taxon>
        <taxon>Ecdysozoa</taxon>
        <taxon>Arthropoda</taxon>
        <taxon>Chelicerata</taxon>
        <taxon>Arachnida</taxon>
        <taxon>Araneae</taxon>
        <taxon>Araneomorphae</taxon>
        <taxon>Entelegynae</taxon>
        <taxon>Araneoidea</taxon>
        <taxon>Araneidae</taxon>
        <taxon>Araneus</taxon>
    </lineage>
</organism>
<evidence type="ECO:0000313" key="2">
    <source>
        <dbReference type="EMBL" id="GBN47155.1"/>
    </source>
</evidence>
<dbReference type="AlphaFoldDB" id="A0A4Y2P765"/>
<evidence type="ECO:0000313" key="3">
    <source>
        <dbReference type="Proteomes" id="UP000499080"/>
    </source>
</evidence>
<accession>A0A4Y2P765</accession>
<keyword evidence="3" id="KW-1185">Reference proteome</keyword>
<gene>
    <name evidence="2" type="ORF">AVEN_20072_1</name>
    <name evidence="1" type="ORF">AVEN_76_1</name>
</gene>
<dbReference type="Proteomes" id="UP000499080">
    <property type="component" value="Unassembled WGS sequence"/>
</dbReference>
<proteinExistence type="predicted"/>
<comment type="caution">
    <text evidence="1">The sequence shown here is derived from an EMBL/GenBank/DDBJ whole genome shotgun (WGS) entry which is preliminary data.</text>
</comment>
<evidence type="ECO:0000313" key="1">
    <source>
        <dbReference type="EMBL" id="GBN47131.1"/>
    </source>
</evidence>
<dbReference type="EMBL" id="BGPR01131585">
    <property type="protein sequence ID" value="GBN47131.1"/>
    <property type="molecule type" value="Genomic_DNA"/>
</dbReference>